<evidence type="ECO:0000256" key="3">
    <source>
        <dbReference type="ARBA" id="ARBA00018116"/>
    </source>
</evidence>
<comment type="caution">
    <text evidence="14">The sequence shown here is derived from an EMBL/GenBank/DDBJ whole genome shotgun (WGS) entry which is preliminary data.</text>
</comment>
<name>A0ABR4P0E8_9SACH</name>
<dbReference type="Proteomes" id="UP001623330">
    <property type="component" value="Unassembled WGS sequence"/>
</dbReference>
<dbReference type="PANTHER" id="PTHR15415:SF7">
    <property type="entry name" value="MICOS COMPLEX SUBUNIT MIC60"/>
    <property type="match status" value="1"/>
</dbReference>
<evidence type="ECO:0000256" key="4">
    <source>
        <dbReference type="ARBA" id="ARBA00022692"/>
    </source>
</evidence>
<feature type="coiled-coil region" evidence="13">
    <location>
        <begin position="127"/>
        <end position="193"/>
    </location>
</feature>
<dbReference type="EMBL" id="JBEVYD010000002">
    <property type="protein sequence ID" value="KAL3235046.1"/>
    <property type="molecule type" value="Genomic_DNA"/>
</dbReference>
<evidence type="ECO:0000256" key="2">
    <source>
        <dbReference type="ARBA" id="ARBA00010877"/>
    </source>
</evidence>
<evidence type="ECO:0000256" key="5">
    <source>
        <dbReference type="ARBA" id="ARBA00022792"/>
    </source>
</evidence>
<evidence type="ECO:0000256" key="1">
    <source>
        <dbReference type="ARBA" id="ARBA00004434"/>
    </source>
</evidence>
<keyword evidence="6" id="KW-0809">Transit peptide</keyword>
<evidence type="ECO:0000256" key="12">
    <source>
        <dbReference type="RuleBase" id="RU363000"/>
    </source>
</evidence>
<organism evidence="14 15">
    <name type="scientific">Nakaseomyces bracarensis</name>
    <dbReference type="NCBI Taxonomy" id="273131"/>
    <lineage>
        <taxon>Eukaryota</taxon>
        <taxon>Fungi</taxon>
        <taxon>Dikarya</taxon>
        <taxon>Ascomycota</taxon>
        <taxon>Saccharomycotina</taxon>
        <taxon>Saccharomycetes</taxon>
        <taxon>Saccharomycetales</taxon>
        <taxon>Saccharomycetaceae</taxon>
        <taxon>Nakaseomyces</taxon>
    </lineage>
</organism>
<evidence type="ECO:0000256" key="8">
    <source>
        <dbReference type="ARBA" id="ARBA00023054"/>
    </source>
</evidence>
<gene>
    <name evidence="14" type="ORF">RNJ44_02834</name>
</gene>
<evidence type="ECO:0000256" key="13">
    <source>
        <dbReference type="SAM" id="Coils"/>
    </source>
</evidence>
<evidence type="ECO:0000256" key="6">
    <source>
        <dbReference type="ARBA" id="ARBA00022946"/>
    </source>
</evidence>
<sequence>MLRGSSSRCSTFVRQSLRYNSIDTGASVKAKKKGGLLMKVVGLTIGVSGLYAGGVAVSQYNDSFANVFTEKVPGAESLVDTYEYYRYDPRFSKWLTKDHIVGFFKGEKDHEHEVNRKPTPLPIHDSIKELQLKLLELDSENNSEAELQKIIDSLNNTVNLINEQKFRIGGMKLEKVEESYHQLIEDILHLDKNLKETVSHSINEKAEEVASKLSKQYKRKLSVSEVELQDKYKNEFLHLKEELEKHYADLLAQKLEANKQHLETKHANEVALLSITQVREFNKIIKEKVDAERNGRLSNIQQLEEKSKEMTKALDNVTKIVTRSEAVKQIAQNIEKIRSKLNSHELNSLSLSEDLTRLRTLTDIAVPGPKPCCKSKNLTPPLFRVALAELEATTSSENSKILSNEQLYNRWNLLENDFKTASLLPPNAGVLGHFTAKIFSFLLFTKRGSAPPDATDLDSIFARVNEDLRLSKLDAAVSEVVGLKGWTHVLCDDWLKSARRKLEVEQLVDILDTELKSL</sequence>
<dbReference type="Pfam" id="PF09731">
    <property type="entry name" value="Mitofilin"/>
    <property type="match status" value="1"/>
</dbReference>
<comment type="subcellular location">
    <subcellularLocation>
        <location evidence="1 12">Mitochondrion inner membrane</location>
        <topology evidence="1 12">Single-pass membrane protein</topology>
    </subcellularLocation>
</comment>
<keyword evidence="9 12" id="KW-0496">Mitochondrion</keyword>
<comment type="function">
    <text evidence="11">Component of the MICOS complex, a large protein complex of the mitochondrial inner membrane that plays crucial roles in the maintenance of crista junctions, inner membrane architecture, and formation of contact sites to the outer membrane. Plays a role in keeping cristae membranes connected to the inner boundary membrane. Also promotes protein import via the mitochondrial intermembrane space assembly (MIA) pathway.</text>
</comment>
<comment type="similarity">
    <text evidence="2 12">Belongs to the MICOS complex subunit Mic60 family.</text>
</comment>
<keyword evidence="15" id="KW-1185">Reference proteome</keyword>
<dbReference type="PANTHER" id="PTHR15415">
    <property type="entry name" value="MITOFILIN"/>
    <property type="match status" value="1"/>
</dbReference>
<evidence type="ECO:0000256" key="7">
    <source>
        <dbReference type="ARBA" id="ARBA00022989"/>
    </source>
</evidence>
<evidence type="ECO:0000256" key="10">
    <source>
        <dbReference type="ARBA" id="ARBA00023136"/>
    </source>
</evidence>
<feature type="coiled-coil region" evidence="13">
    <location>
        <begin position="300"/>
        <end position="347"/>
    </location>
</feature>
<reference evidence="14 15" key="1">
    <citation type="submission" date="2024-05" db="EMBL/GenBank/DDBJ databases">
        <title>Long read based assembly of the Candida bracarensis genome reveals expanded adhesin content.</title>
        <authorList>
            <person name="Marcet-Houben M."/>
            <person name="Ksiezopolska E."/>
            <person name="Gabaldon T."/>
        </authorList>
    </citation>
    <scope>NUCLEOTIDE SEQUENCE [LARGE SCALE GENOMIC DNA]</scope>
    <source>
        <strain evidence="14 15">CBM6</strain>
    </source>
</reference>
<evidence type="ECO:0000256" key="9">
    <source>
        <dbReference type="ARBA" id="ARBA00023128"/>
    </source>
</evidence>
<accession>A0ABR4P0E8</accession>
<evidence type="ECO:0000313" key="15">
    <source>
        <dbReference type="Proteomes" id="UP001623330"/>
    </source>
</evidence>
<evidence type="ECO:0000313" key="14">
    <source>
        <dbReference type="EMBL" id="KAL3235046.1"/>
    </source>
</evidence>
<keyword evidence="8 13" id="KW-0175">Coiled coil</keyword>
<dbReference type="InterPro" id="IPR019133">
    <property type="entry name" value="MIC60"/>
</dbReference>
<protein>
    <recommendedName>
        <fullName evidence="3 12">MICOS complex subunit MIC60</fullName>
    </recommendedName>
    <alternativeName>
        <fullName evidence="12">Mitofilin</fullName>
    </alternativeName>
</protein>
<keyword evidence="5 12" id="KW-0999">Mitochondrion inner membrane</keyword>
<keyword evidence="7 12" id="KW-1133">Transmembrane helix</keyword>
<evidence type="ECO:0000256" key="11">
    <source>
        <dbReference type="ARBA" id="ARBA00025571"/>
    </source>
</evidence>
<keyword evidence="4 12" id="KW-0812">Transmembrane</keyword>
<feature type="coiled-coil region" evidence="13">
    <location>
        <begin position="240"/>
        <end position="272"/>
    </location>
</feature>
<feature type="transmembrane region" description="Helical" evidence="12">
    <location>
        <begin position="36"/>
        <end position="57"/>
    </location>
</feature>
<keyword evidence="10 12" id="KW-0472">Membrane</keyword>
<comment type="subunit">
    <text evidence="12">Component of the mitochondrial contact site and cristae organizing system (MICOS) complex.</text>
</comment>
<proteinExistence type="inferred from homology"/>